<evidence type="ECO:0000313" key="4">
    <source>
        <dbReference type="Proteomes" id="UP001196870"/>
    </source>
</evidence>
<proteinExistence type="predicted"/>
<dbReference type="Proteomes" id="UP001196870">
    <property type="component" value="Unassembled WGS sequence"/>
</dbReference>
<accession>A0ABS5F6R4</accession>
<organism evidence="3 4">
    <name type="scientific">Plastoroseomonas hellenica</name>
    <dbReference type="NCBI Taxonomy" id="2687306"/>
    <lineage>
        <taxon>Bacteria</taxon>
        <taxon>Pseudomonadati</taxon>
        <taxon>Pseudomonadota</taxon>
        <taxon>Alphaproteobacteria</taxon>
        <taxon>Acetobacterales</taxon>
        <taxon>Acetobacteraceae</taxon>
        <taxon>Plastoroseomonas</taxon>
    </lineage>
</organism>
<dbReference type="RefSeq" id="WP_211856049.1">
    <property type="nucleotide sequence ID" value="NZ_JAAGBB010000052.1"/>
</dbReference>
<evidence type="ECO:0000256" key="1">
    <source>
        <dbReference type="SAM" id="MobiDB-lite"/>
    </source>
</evidence>
<dbReference type="InterPro" id="IPR043736">
    <property type="entry name" value="DUF5681"/>
</dbReference>
<name>A0ABS5F6R4_9PROT</name>
<feature type="region of interest" description="Disordered" evidence="1">
    <location>
        <begin position="1"/>
        <end position="31"/>
    </location>
</feature>
<sequence length="148" mass="15727">MSDGSTDMKPARPGWQKGQSGNPAGRRKGVRHAAHVALDAIGQESAKDLLRAVVTAALAGDMRAADILLRRLWPERKGRPVEIDLPRIERPADLVPALAAVAEAVAAGELSPEEGQAVAAVLETQRRAAETADLAARIEALEQRSTKE</sequence>
<comment type="caution">
    <text evidence="3">The sequence shown here is derived from an EMBL/GenBank/DDBJ whole genome shotgun (WGS) entry which is preliminary data.</text>
</comment>
<evidence type="ECO:0000313" key="3">
    <source>
        <dbReference type="EMBL" id="MBR0668271.1"/>
    </source>
</evidence>
<gene>
    <name evidence="3" type="ORF">GXW71_28220</name>
</gene>
<dbReference type="EMBL" id="JAAGBB010000052">
    <property type="protein sequence ID" value="MBR0668271.1"/>
    <property type="molecule type" value="Genomic_DNA"/>
</dbReference>
<dbReference type="Pfam" id="PF18932">
    <property type="entry name" value="DUF5681"/>
    <property type="match status" value="1"/>
</dbReference>
<reference evidence="4" key="1">
    <citation type="journal article" date="2021" name="Syst. Appl. Microbiol.">
        <title>Roseomonas hellenica sp. nov., isolated from roots of wild-growing Alkanna tinctoria.</title>
        <authorList>
            <person name="Rat A."/>
            <person name="Naranjo H.D."/>
            <person name="Lebbe L."/>
            <person name="Cnockaert M."/>
            <person name="Krigas N."/>
            <person name="Grigoriadou K."/>
            <person name="Maloupa E."/>
            <person name="Willems A."/>
        </authorList>
    </citation>
    <scope>NUCLEOTIDE SEQUENCE [LARGE SCALE GENOMIC DNA]</scope>
    <source>
        <strain evidence="4">LMG 31523</strain>
    </source>
</reference>
<feature type="domain" description="DUF5681" evidence="2">
    <location>
        <begin position="15"/>
        <end position="75"/>
    </location>
</feature>
<evidence type="ECO:0000259" key="2">
    <source>
        <dbReference type="Pfam" id="PF18932"/>
    </source>
</evidence>
<protein>
    <recommendedName>
        <fullName evidence="2">DUF5681 domain-containing protein</fullName>
    </recommendedName>
</protein>
<keyword evidence="4" id="KW-1185">Reference proteome</keyword>